<dbReference type="Gene3D" id="3.90.180.10">
    <property type="entry name" value="Medium-chain alcohol dehydrogenases, catalytic domain"/>
    <property type="match status" value="1"/>
</dbReference>
<dbReference type="InterPro" id="IPR002364">
    <property type="entry name" value="Quin_OxRdtase/zeta-crystal_CS"/>
</dbReference>
<dbReference type="GO" id="GO:0016491">
    <property type="term" value="F:oxidoreductase activity"/>
    <property type="evidence" value="ECO:0007669"/>
    <property type="project" value="InterPro"/>
</dbReference>
<accession>A0A7S1C622</accession>
<gene>
    <name evidence="2" type="ORF">BSP0115_LOCUS2503</name>
</gene>
<dbReference type="InterPro" id="IPR020843">
    <property type="entry name" value="ER"/>
</dbReference>
<dbReference type="SUPFAM" id="SSF51735">
    <property type="entry name" value="NAD(P)-binding Rossmann-fold domains"/>
    <property type="match status" value="1"/>
</dbReference>
<dbReference type="CDD" id="cd05289">
    <property type="entry name" value="MDR_like_2"/>
    <property type="match status" value="1"/>
</dbReference>
<feature type="domain" description="Enoyl reductase (ER)" evidence="1">
    <location>
        <begin position="2"/>
        <end position="234"/>
    </location>
</feature>
<dbReference type="Pfam" id="PF13602">
    <property type="entry name" value="ADH_zinc_N_2"/>
    <property type="match status" value="1"/>
</dbReference>
<sequence>MVEEHPEEADKKIDATTGGYAEYAVVSGWKVAKKPASLSFADAGGVPLAGLTAWQGLFDYGNAVAGQTVLVLAASGGVGGYAVQFAKAKGLTVIGTCSERNVDYVKSLGADRVVDYNVEGGVAAALEGTVIDLVYDAVGGDNTVQGIKALKKGGRIVSIANYGLGDLIAAEPAEREITGTGFLVRPSRAQLEEIAALFDAGAVKPLHATVLPLEKAAEAYATLLSGRARGKIVLETRSA</sequence>
<dbReference type="SUPFAM" id="SSF50129">
    <property type="entry name" value="GroES-like"/>
    <property type="match status" value="1"/>
</dbReference>
<dbReference type="PROSITE" id="PS01162">
    <property type="entry name" value="QOR_ZETA_CRYSTAL"/>
    <property type="match status" value="1"/>
</dbReference>
<protein>
    <recommendedName>
        <fullName evidence="1">Enoyl reductase (ER) domain-containing protein</fullName>
    </recommendedName>
</protein>
<dbReference type="EMBL" id="HBFS01003596">
    <property type="protein sequence ID" value="CAD8909299.1"/>
    <property type="molecule type" value="Transcribed_RNA"/>
</dbReference>
<dbReference type="InterPro" id="IPR011032">
    <property type="entry name" value="GroES-like_sf"/>
</dbReference>
<dbReference type="PANTHER" id="PTHR44013">
    <property type="entry name" value="ZINC-TYPE ALCOHOL DEHYDROGENASE-LIKE PROTEIN C16A3.02C"/>
    <property type="match status" value="1"/>
</dbReference>
<dbReference type="GO" id="GO:0008270">
    <property type="term" value="F:zinc ion binding"/>
    <property type="evidence" value="ECO:0007669"/>
    <property type="project" value="InterPro"/>
</dbReference>
<name>A0A7S1C622_9STRA</name>
<reference evidence="2" key="1">
    <citation type="submission" date="2021-01" db="EMBL/GenBank/DDBJ databases">
        <authorList>
            <person name="Corre E."/>
            <person name="Pelletier E."/>
            <person name="Niang G."/>
            <person name="Scheremetjew M."/>
            <person name="Finn R."/>
            <person name="Kale V."/>
            <person name="Holt S."/>
            <person name="Cochrane G."/>
            <person name="Meng A."/>
            <person name="Brown T."/>
            <person name="Cohen L."/>
        </authorList>
    </citation>
    <scope>NUCLEOTIDE SEQUENCE</scope>
    <source>
        <strain evidence="2">Ms1</strain>
    </source>
</reference>
<dbReference type="PANTHER" id="PTHR44013:SF1">
    <property type="entry name" value="ZINC-TYPE ALCOHOL DEHYDROGENASE-LIKE PROTEIN C16A3.02C"/>
    <property type="match status" value="1"/>
</dbReference>
<evidence type="ECO:0000313" key="2">
    <source>
        <dbReference type="EMBL" id="CAD8909299.1"/>
    </source>
</evidence>
<evidence type="ECO:0000259" key="1">
    <source>
        <dbReference type="SMART" id="SM00829"/>
    </source>
</evidence>
<dbReference type="InterPro" id="IPR036291">
    <property type="entry name" value="NAD(P)-bd_dom_sf"/>
</dbReference>
<dbReference type="InterPro" id="IPR052733">
    <property type="entry name" value="Chloroplast_QOR"/>
</dbReference>
<dbReference type="SMART" id="SM00829">
    <property type="entry name" value="PKS_ER"/>
    <property type="match status" value="1"/>
</dbReference>
<dbReference type="AlphaFoldDB" id="A0A7S1C622"/>
<proteinExistence type="predicted"/>
<organism evidence="2">
    <name type="scientific">Bicosoecida sp. CB-2014</name>
    <dbReference type="NCBI Taxonomy" id="1486930"/>
    <lineage>
        <taxon>Eukaryota</taxon>
        <taxon>Sar</taxon>
        <taxon>Stramenopiles</taxon>
        <taxon>Bigyra</taxon>
        <taxon>Opalozoa</taxon>
        <taxon>Bicosoecida</taxon>
    </lineage>
</organism>